<dbReference type="Gene3D" id="3.10.450.50">
    <property type="match status" value="1"/>
</dbReference>
<sequence length="133" mass="15185">MKLSIFLTYFALMTSIMPVTAAPKSPCCTEMLSQEHSKHIIENFLGVWHGDYSLADKTFDPNVVHVSDRMPTGKGSEPLKIEGKDGMVAYVKRCREGWKEYTFELLQFISDENKISIQWKMNGTTGEDMRIKT</sequence>
<accession>A0A9P9RCY5</accession>
<keyword evidence="4" id="KW-1185">Reference proteome</keyword>
<proteinExistence type="predicted"/>
<dbReference type="InterPro" id="IPR032710">
    <property type="entry name" value="NTF2-like_dom_sf"/>
</dbReference>
<feature type="domain" description="SnoaL-like" evidence="2">
    <location>
        <begin position="48"/>
        <end position="130"/>
    </location>
</feature>
<evidence type="ECO:0000313" key="3">
    <source>
        <dbReference type="EMBL" id="KAH7273505.1"/>
    </source>
</evidence>
<evidence type="ECO:0000259" key="2">
    <source>
        <dbReference type="Pfam" id="PF12680"/>
    </source>
</evidence>
<evidence type="ECO:0000256" key="1">
    <source>
        <dbReference type="SAM" id="SignalP"/>
    </source>
</evidence>
<gene>
    <name evidence="3" type="ORF">B0J15DRAFT_477293</name>
</gene>
<evidence type="ECO:0000313" key="4">
    <source>
        <dbReference type="Proteomes" id="UP000736672"/>
    </source>
</evidence>
<dbReference type="SUPFAM" id="SSF54427">
    <property type="entry name" value="NTF2-like"/>
    <property type="match status" value="1"/>
</dbReference>
<organism evidence="3 4">
    <name type="scientific">Fusarium solani</name>
    <name type="common">Filamentous fungus</name>
    <dbReference type="NCBI Taxonomy" id="169388"/>
    <lineage>
        <taxon>Eukaryota</taxon>
        <taxon>Fungi</taxon>
        <taxon>Dikarya</taxon>
        <taxon>Ascomycota</taxon>
        <taxon>Pezizomycotina</taxon>
        <taxon>Sordariomycetes</taxon>
        <taxon>Hypocreomycetidae</taxon>
        <taxon>Hypocreales</taxon>
        <taxon>Nectriaceae</taxon>
        <taxon>Fusarium</taxon>
        <taxon>Fusarium solani species complex</taxon>
    </lineage>
</organism>
<dbReference type="Pfam" id="PF12680">
    <property type="entry name" value="SnoaL_2"/>
    <property type="match status" value="1"/>
</dbReference>
<dbReference type="AlphaFoldDB" id="A0A9P9RCY5"/>
<feature type="signal peptide" evidence="1">
    <location>
        <begin position="1"/>
        <end position="21"/>
    </location>
</feature>
<dbReference type="Proteomes" id="UP000736672">
    <property type="component" value="Unassembled WGS sequence"/>
</dbReference>
<dbReference type="OrthoDB" id="3637354at2759"/>
<keyword evidence="1" id="KW-0732">Signal</keyword>
<dbReference type="EMBL" id="JAGTJS010000002">
    <property type="protein sequence ID" value="KAH7273505.1"/>
    <property type="molecule type" value="Genomic_DNA"/>
</dbReference>
<dbReference type="InterPro" id="IPR037401">
    <property type="entry name" value="SnoaL-like"/>
</dbReference>
<name>A0A9P9RCY5_FUSSL</name>
<reference evidence="3" key="1">
    <citation type="journal article" date="2021" name="Nat. Commun.">
        <title>Genetic determinants of endophytism in the Arabidopsis root mycobiome.</title>
        <authorList>
            <person name="Mesny F."/>
            <person name="Miyauchi S."/>
            <person name="Thiergart T."/>
            <person name="Pickel B."/>
            <person name="Atanasova L."/>
            <person name="Karlsson M."/>
            <person name="Huettel B."/>
            <person name="Barry K.W."/>
            <person name="Haridas S."/>
            <person name="Chen C."/>
            <person name="Bauer D."/>
            <person name="Andreopoulos W."/>
            <person name="Pangilinan J."/>
            <person name="LaButti K."/>
            <person name="Riley R."/>
            <person name="Lipzen A."/>
            <person name="Clum A."/>
            <person name="Drula E."/>
            <person name="Henrissat B."/>
            <person name="Kohler A."/>
            <person name="Grigoriev I.V."/>
            <person name="Martin F.M."/>
            <person name="Hacquard S."/>
        </authorList>
    </citation>
    <scope>NUCLEOTIDE SEQUENCE</scope>
    <source>
        <strain evidence="3">FSSC 5 MPI-SDFR-AT-0091</strain>
    </source>
</reference>
<feature type="chain" id="PRO_5040128069" description="SnoaL-like domain-containing protein" evidence="1">
    <location>
        <begin position="22"/>
        <end position="133"/>
    </location>
</feature>
<comment type="caution">
    <text evidence="3">The sequence shown here is derived from an EMBL/GenBank/DDBJ whole genome shotgun (WGS) entry which is preliminary data.</text>
</comment>
<protein>
    <recommendedName>
        <fullName evidence="2">SnoaL-like domain-containing protein</fullName>
    </recommendedName>
</protein>